<name>A0A183GU34_HELPZ</name>
<organism evidence="3 4">
    <name type="scientific">Heligmosomoides polygyrus</name>
    <name type="common">Parasitic roundworm</name>
    <dbReference type="NCBI Taxonomy" id="6339"/>
    <lineage>
        <taxon>Eukaryota</taxon>
        <taxon>Metazoa</taxon>
        <taxon>Ecdysozoa</taxon>
        <taxon>Nematoda</taxon>
        <taxon>Chromadorea</taxon>
        <taxon>Rhabditida</taxon>
        <taxon>Rhabditina</taxon>
        <taxon>Rhabditomorpha</taxon>
        <taxon>Strongyloidea</taxon>
        <taxon>Heligmosomidae</taxon>
        <taxon>Heligmosomoides</taxon>
    </lineage>
</organism>
<dbReference type="OrthoDB" id="10552726at2759"/>
<dbReference type="WBParaSite" id="HPBE_0002620401-mRNA-1">
    <property type="protein sequence ID" value="HPBE_0002620401-mRNA-1"/>
    <property type="gene ID" value="HPBE_0002620401"/>
</dbReference>
<accession>A0A183GU34</accession>
<proteinExistence type="predicted"/>
<evidence type="ECO:0000313" key="3">
    <source>
        <dbReference type="Proteomes" id="UP000050761"/>
    </source>
</evidence>
<accession>A0A3P8EI11</accession>
<evidence type="ECO:0000313" key="4">
    <source>
        <dbReference type="WBParaSite" id="HPBE_0002620401-mRNA-1"/>
    </source>
</evidence>
<dbReference type="Proteomes" id="UP000050761">
    <property type="component" value="Unassembled WGS sequence"/>
</dbReference>
<keyword evidence="3" id="KW-1185">Reference proteome</keyword>
<evidence type="ECO:0000313" key="2">
    <source>
        <dbReference type="EMBL" id="VDP56271.1"/>
    </source>
</evidence>
<feature type="signal peptide" evidence="1">
    <location>
        <begin position="1"/>
        <end position="18"/>
    </location>
</feature>
<dbReference type="EMBL" id="UZAH01039439">
    <property type="protein sequence ID" value="VDP56271.1"/>
    <property type="molecule type" value="Genomic_DNA"/>
</dbReference>
<gene>
    <name evidence="2" type="ORF">HPBE_LOCUS26203</name>
</gene>
<feature type="chain" id="PRO_5044552236" evidence="1">
    <location>
        <begin position="19"/>
        <end position="57"/>
    </location>
</feature>
<reference evidence="2 3" key="1">
    <citation type="submission" date="2018-11" db="EMBL/GenBank/DDBJ databases">
        <authorList>
            <consortium name="Pathogen Informatics"/>
        </authorList>
    </citation>
    <scope>NUCLEOTIDE SEQUENCE [LARGE SCALE GENOMIC DNA]</scope>
</reference>
<protein>
    <submittedName>
        <fullName evidence="4">Lipoprotein</fullName>
    </submittedName>
</protein>
<dbReference type="AlphaFoldDB" id="A0A183GU34"/>
<reference evidence="4" key="2">
    <citation type="submission" date="2019-09" db="UniProtKB">
        <authorList>
            <consortium name="WormBaseParasite"/>
        </authorList>
    </citation>
    <scope>IDENTIFICATION</scope>
</reference>
<evidence type="ECO:0000256" key="1">
    <source>
        <dbReference type="SAM" id="SignalP"/>
    </source>
</evidence>
<keyword evidence="1" id="KW-0732">Signal</keyword>
<sequence length="57" mass="6181">MLRHIVLLVLICLQLAACQFIGFPTFFHPDPYGNVVTGDDSNGFFLLCNGHGCAARG</sequence>